<keyword evidence="6" id="KW-0256">Endoplasmic reticulum</keyword>
<comment type="similarity">
    <text evidence="2">Belongs to the TMEM214 family.</text>
</comment>
<evidence type="ECO:0000256" key="10">
    <source>
        <dbReference type="ARBA" id="ARBA00024938"/>
    </source>
</evidence>
<dbReference type="Pfam" id="PF10151">
    <property type="entry name" value="TMEM214"/>
    <property type="match status" value="1"/>
</dbReference>
<dbReference type="InterPro" id="IPR019308">
    <property type="entry name" value="TMEM214"/>
</dbReference>
<evidence type="ECO:0000313" key="12">
    <source>
        <dbReference type="EMBL" id="KAF7401309.1"/>
    </source>
</evidence>
<keyword evidence="9" id="KW-0325">Glycoprotein</keyword>
<dbReference type="Proteomes" id="UP000617340">
    <property type="component" value="Unassembled WGS sequence"/>
</dbReference>
<dbReference type="GO" id="GO:0005794">
    <property type="term" value="C:Golgi apparatus"/>
    <property type="evidence" value="ECO:0007669"/>
    <property type="project" value="TreeGrafter"/>
</dbReference>
<keyword evidence="5" id="KW-0053">Apoptosis</keyword>
<dbReference type="EMBL" id="JACSDZ010000006">
    <property type="protein sequence ID" value="KAF7401309.1"/>
    <property type="molecule type" value="Genomic_DNA"/>
</dbReference>
<comment type="function">
    <text evidence="10">Critical mediator, in cooperation with CASP4, of endoplasmic reticulum-stress induced apoptosis. Required or the activation of CASP4 following endoplasmic reticulum stress.</text>
</comment>
<feature type="region of interest" description="Disordered" evidence="11">
    <location>
        <begin position="53"/>
        <end position="104"/>
    </location>
</feature>
<evidence type="ECO:0008006" key="14">
    <source>
        <dbReference type="Google" id="ProtNLM"/>
    </source>
</evidence>
<feature type="compositionally biased region" description="Basic and acidic residues" evidence="11">
    <location>
        <begin position="90"/>
        <end position="104"/>
    </location>
</feature>
<evidence type="ECO:0000313" key="13">
    <source>
        <dbReference type="Proteomes" id="UP000617340"/>
    </source>
</evidence>
<evidence type="ECO:0000256" key="4">
    <source>
        <dbReference type="ARBA" id="ARBA00022692"/>
    </source>
</evidence>
<dbReference type="AlphaFoldDB" id="A0A834KAH1"/>
<dbReference type="GO" id="GO:0006915">
    <property type="term" value="P:apoptotic process"/>
    <property type="evidence" value="ECO:0007669"/>
    <property type="project" value="UniProtKB-KW"/>
</dbReference>
<gene>
    <name evidence="12" type="ORF">HZH68_007129</name>
</gene>
<evidence type="ECO:0000256" key="1">
    <source>
        <dbReference type="ARBA" id="ARBA00004477"/>
    </source>
</evidence>
<reference evidence="12" key="1">
    <citation type="journal article" date="2020" name="G3 (Bethesda)">
        <title>High-Quality Assemblies for Three Invasive Social Wasps from the &lt;i&gt;Vespula&lt;/i&gt; Genus.</title>
        <authorList>
            <person name="Harrop T.W.R."/>
            <person name="Guhlin J."/>
            <person name="McLaughlin G.M."/>
            <person name="Permina E."/>
            <person name="Stockwell P."/>
            <person name="Gilligan J."/>
            <person name="Le Lec M.F."/>
            <person name="Gruber M.A.M."/>
            <person name="Quinn O."/>
            <person name="Lovegrove M."/>
            <person name="Duncan E.J."/>
            <person name="Remnant E.J."/>
            <person name="Van Eeckhoven J."/>
            <person name="Graham B."/>
            <person name="Knapp R.A."/>
            <person name="Langford K.W."/>
            <person name="Kronenberg Z."/>
            <person name="Press M.O."/>
            <person name="Eacker S.M."/>
            <person name="Wilson-Rankin E.E."/>
            <person name="Purcell J."/>
            <person name="Lester P.J."/>
            <person name="Dearden P.K."/>
        </authorList>
    </citation>
    <scope>NUCLEOTIDE SEQUENCE</scope>
    <source>
        <strain evidence="12">Linc-1</strain>
    </source>
</reference>
<comment type="subunit">
    <text evidence="3">Constitutively interacts with CASP4; required for the localization of procaspase 4 to the ER.</text>
</comment>
<proteinExistence type="inferred from homology"/>
<accession>A0A834KAH1</accession>
<keyword evidence="13" id="KW-1185">Reference proteome</keyword>
<feature type="region of interest" description="Disordered" evidence="11">
    <location>
        <begin position="1"/>
        <end position="29"/>
    </location>
</feature>
<evidence type="ECO:0000256" key="2">
    <source>
        <dbReference type="ARBA" id="ARBA00007984"/>
    </source>
</evidence>
<keyword evidence="8" id="KW-0472">Membrane</keyword>
<keyword evidence="4" id="KW-0812">Transmembrane</keyword>
<evidence type="ECO:0000256" key="3">
    <source>
        <dbReference type="ARBA" id="ARBA00011720"/>
    </source>
</evidence>
<comment type="caution">
    <text evidence="12">The sequence shown here is derived from an EMBL/GenBank/DDBJ whole genome shotgun (WGS) entry which is preliminary data.</text>
</comment>
<comment type="subcellular location">
    <subcellularLocation>
        <location evidence="1">Endoplasmic reticulum membrane</location>
        <topology evidence="1">Multi-pass membrane protein</topology>
    </subcellularLocation>
</comment>
<dbReference type="PANTHER" id="PTHR13448:SF0">
    <property type="entry name" value="TRANSMEMBRANE PROTEIN 214"/>
    <property type="match status" value="1"/>
</dbReference>
<evidence type="ECO:0000256" key="5">
    <source>
        <dbReference type="ARBA" id="ARBA00022703"/>
    </source>
</evidence>
<evidence type="ECO:0000256" key="7">
    <source>
        <dbReference type="ARBA" id="ARBA00022989"/>
    </source>
</evidence>
<evidence type="ECO:0000256" key="9">
    <source>
        <dbReference type="ARBA" id="ARBA00023180"/>
    </source>
</evidence>
<evidence type="ECO:0000256" key="6">
    <source>
        <dbReference type="ARBA" id="ARBA00022824"/>
    </source>
</evidence>
<evidence type="ECO:0000256" key="8">
    <source>
        <dbReference type="ARBA" id="ARBA00023136"/>
    </source>
</evidence>
<dbReference type="GO" id="GO:0005789">
    <property type="term" value="C:endoplasmic reticulum membrane"/>
    <property type="evidence" value="ECO:0007669"/>
    <property type="project" value="UniProtKB-SubCell"/>
</dbReference>
<protein>
    <recommendedName>
        <fullName evidence="14">Transmembrane protein 214-A</fullName>
    </recommendedName>
</protein>
<evidence type="ECO:0000256" key="11">
    <source>
        <dbReference type="SAM" id="MobiDB-lite"/>
    </source>
</evidence>
<name>A0A834KAH1_VESGE</name>
<feature type="compositionally biased region" description="Basic and acidic residues" evidence="11">
    <location>
        <begin position="56"/>
        <end position="79"/>
    </location>
</feature>
<dbReference type="PANTHER" id="PTHR13448">
    <property type="entry name" value="TRANSMEMBRANE PROTEIN 214"/>
    <property type="match status" value="1"/>
</dbReference>
<organism evidence="12 13">
    <name type="scientific">Vespula germanica</name>
    <name type="common">German yellow jacket</name>
    <name type="synonym">Paravespula germanica</name>
    <dbReference type="NCBI Taxonomy" id="30212"/>
    <lineage>
        <taxon>Eukaryota</taxon>
        <taxon>Metazoa</taxon>
        <taxon>Ecdysozoa</taxon>
        <taxon>Arthropoda</taxon>
        <taxon>Hexapoda</taxon>
        <taxon>Insecta</taxon>
        <taxon>Pterygota</taxon>
        <taxon>Neoptera</taxon>
        <taxon>Endopterygota</taxon>
        <taxon>Hymenoptera</taxon>
        <taxon>Apocrita</taxon>
        <taxon>Aculeata</taxon>
        <taxon>Vespoidea</taxon>
        <taxon>Vespidae</taxon>
        <taxon>Vespinae</taxon>
        <taxon>Vespula</taxon>
    </lineage>
</organism>
<sequence>MSSGGWEVVGKNKKDRTNGKPAKLTKAEKKKFIENAPKVEDFLPLSQVKTLYDNLDSNKENKKPPKEKDNKTKENEEKKKQQKQQQQQQAEKKKQEPKEKPPKTIKDALNAINADDFSNILTTGRLQYPEAPLIWLKNLVAYLNIKIPIEKEDAIFSGKPKDYPLSIVPKSISSTMERAVTMAGQQTAQLFYEITLTTMATDIAKGTAVVGHKIFLQLLARVNPEMTIANISKLISVRNSYQNRKAIGLSLLWALSQAGEKDLAIGLKVWHEVMSPLLITKSYASYVVQILNDLVFGHEDVQDLSPDLYLNIIEDTYSGKFNIPLTVGKEIDISIEKLRSILFKNKNINYSKFFEILIGKINQKISQSYRDELVKALAACIITDVHCLSTWRSLYPKNLYQSNLLLTYIDNRWDSLYSNLKTKSFKETLLSFQNTNEKWKRGKEESLAHSCTKICKTILKKMTASTDRKFPWKRGCILLLLLIGTILIYDCQKHGSFEASNTGKLLKNSGITTQALKIWSVTEMYTSKLAETIKDSSPEYYKAAVDFSTPYIKLGIDLYIVTRNISIRLYNNIAAYVEKNGPIVRETIEHYLPGMIEQIQKQSIRGFQLAKTYSIIAGEKLTENFHFASHWLQTNVFIGELSPENLQNYANRAIDMTQTYASQTYDWVYEKMQSLSKVS</sequence>
<keyword evidence="7" id="KW-1133">Transmembrane helix</keyword>